<dbReference type="InterPro" id="IPR036770">
    <property type="entry name" value="Ankyrin_rpt-contain_sf"/>
</dbReference>
<feature type="repeat" description="ANK" evidence="3">
    <location>
        <begin position="431"/>
        <end position="458"/>
    </location>
</feature>
<dbReference type="EMBL" id="CP050531">
    <property type="protein sequence ID" value="QMV45697.1"/>
    <property type="molecule type" value="Genomic_DNA"/>
</dbReference>
<dbReference type="SUPFAM" id="SSF48403">
    <property type="entry name" value="Ankyrin repeat"/>
    <property type="match status" value="2"/>
</dbReference>
<keyword evidence="1" id="KW-0677">Repeat</keyword>
<dbReference type="PANTHER" id="PTHR24166">
    <property type="entry name" value="ROLLING PEBBLES, ISOFORM B"/>
    <property type="match status" value="1"/>
</dbReference>
<protein>
    <recommendedName>
        <fullName evidence="6">Ankyrin repeat domain-containing protein</fullName>
    </recommendedName>
</protein>
<evidence type="ECO:0000313" key="4">
    <source>
        <dbReference type="EMBL" id="QMV45697.1"/>
    </source>
</evidence>
<dbReference type="PANTHER" id="PTHR24166:SF48">
    <property type="entry name" value="PROTEIN VAPYRIN"/>
    <property type="match status" value="1"/>
</dbReference>
<feature type="repeat" description="ANK" evidence="3">
    <location>
        <begin position="562"/>
        <end position="589"/>
    </location>
</feature>
<name>A0A7G5C913_WOLPI</name>
<evidence type="ECO:0000313" key="5">
    <source>
        <dbReference type="Proteomes" id="UP000515744"/>
    </source>
</evidence>
<dbReference type="InterPro" id="IPR002110">
    <property type="entry name" value="Ankyrin_rpt"/>
</dbReference>
<reference evidence="5" key="1">
    <citation type="journal article" date="2020" name="Mol. Biol.">
        <title>Life and death of selfish genes: comparative genomics reveals the dynamic evolution of cytoplasmic incompatibility.</title>
        <authorList>
            <person name="Martinez J."/>
            <person name="Klasson L."/>
            <person name="Welch J."/>
            <person name="Jiggins F.M."/>
        </authorList>
    </citation>
    <scope>NUCLEOTIDE SEQUENCE [LARGE SCALE GENOMIC DNA]</scope>
</reference>
<evidence type="ECO:0000256" key="2">
    <source>
        <dbReference type="ARBA" id="ARBA00023043"/>
    </source>
</evidence>
<gene>
    <name evidence="4" type="ORF">HC358_00830</name>
</gene>
<dbReference type="Pfam" id="PF12796">
    <property type="entry name" value="Ank_2"/>
    <property type="match status" value="3"/>
</dbReference>
<evidence type="ECO:0000256" key="1">
    <source>
        <dbReference type="ARBA" id="ARBA00022737"/>
    </source>
</evidence>
<evidence type="ECO:0008006" key="6">
    <source>
        <dbReference type="Google" id="ProtNLM"/>
    </source>
</evidence>
<dbReference type="AlphaFoldDB" id="A0A7G5C913"/>
<dbReference type="PROSITE" id="PS50088">
    <property type="entry name" value="ANK_REPEAT"/>
    <property type="match status" value="3"/>
</dbReference>
<keyword evidence="2 3" id="KW-0040">ANK repeat</keyword>
<evidence type="ECO:0000256" key="3">
    <source>
        <dbReference type="PROSITE-ProRule" id="PRU00023"/>
    </source>
</evidence>
<dbReference type="Pfam" id="PF13637">
    <property type="entry name" value="Ank_4"/>
    <property type="match status" value="2"/>
</dbReference>
<accession>A0A7G5C913</accession>
<dbReference type="InterPro" id="IPR050889">
    <property type="entry name" value="Dendritic_Spine_Reg/Scaffold"/>
</dbReference>
<dbReference type="SMART" id="SM00248">
    <property type="entry name" value="ANK"/>
    <property type="match status" value="11"/>
</dbReference>
<sequence length="764" mass="87941">MDLKKGLVLLDSVILYLKQGDRESAERQVENLARSNQWELKDVYDSSLCLAASYGEIEAAEFCRDRGADLDCEDLHRRTPLCIALLNGHLQMAESLRAWGARKDHPSLRYSSPSEREPYTFDYSKQDSIHGGFSNKMSLYWKEIFLYFKQDDGESAERRVESLARNHQWELKDIYGYLLCAAAQYGEIGVAEFYKDKGADLDYEDRYGRTPLCLALMCNHPQMVKYLRKCGVSRGTHKALQWGYIYHNESKDTILFFVEGIFSSIKQDVEQGDRKSAERTIENLTGARKWNHKELYGHLLCIAARHGKIGVAEFCKDKGADLDYEDYDGRTPLCLASQFNHLQMAEYLRKWGAREDHLSFGYSSLSSRESAIFDYPAANSIHAVLRNVISFYWEEIFLYFEQDNRESAGRRVESLARNHQWELKDVYNYLLHVAARNGKIGVAEFCKDKGADLDYEDRGGRTPLRLALKFNHLQMAESLREWGAREDHPSLRYSSPSSRESITFNYSGANSIHGGFSNKMSLYWEEIFLYFKQDDGESAERRVESLARRNQWKLKDVYSYLLHVAARNGKIGVAEFYKDKGADLDYEDRYGRTPLWLALRFNHVQMAESLRRWGASRGARAVLQWGYTYSGKEKNAVQLSMEVIFSSIKQDVEQGDGESAERRIEDLTQEKKWNHKALCGHLLCIAAHHGEIGVAELCKDKGADLDYEDYDGRTPLWIAIEHGQEKMAQALGEWGACKGTHEISSEVQSFSIKRHKKWIKKHVG</sequence>
<feature type="repeat" description="ANK" evidence="3">
    <location>
        <begin position="328"/>
        <end position="360"/>
    </location>
</feature>
<dbReference type="Gene3D" id="1.25.40.20">
    <property type="entry name" value="Ankyrin repeat-containing domain"/>
    <property type="match status" value="6"/>
</dbReference>
<dbReference type="Proteomes" id="UP000515744">
    <property type="component" value="Chromosome"/>
</dbReference>
<dbReference type="RefSeq" id="WP_182159105.1">
    <property type="nucleotide sequence ID" value="NZ_CP050531.1"/>
</dbReference>
<reference evidence="4 5" key="2">
    <citation type="journal article" date="2020" name="Mol. Biol. Evol.">
        <title>Life and death of selfish genes: comparative genomics reveals the dynamic evolution of cytoplasmic incompatibility.</title>
        <authorList>
            <person name="Martinez J."/>
            <person name="Klasson L."/>
            <person name="Welch J."/>
            <person name="Jiggins F.M."/>
        </authorList>
    </citation>
    <scope>NUCLEOTIDE SEQUENCE [LARGE SCALE GENOMIC DNA]</scope>
    <source>
        <strain evidence="4">WStv</strain>
    </source>
</reference>
<proteinExistence type="predicted"/>
<organism evidence="4 5">
    <name type="scientific">Wolbachia pipientis</name>
    <dbReference type="NCBI Taxonomy" id="955"/>
    <lineage>
        <taxon>Bacteria</taxon>
        <taxon>Pseudomonadati</taxon>
        <taxon>Pseudomonadota</taxon>
        <taxon>Alphaproteobacteria</taxon>
        <taxon>Rickettsiales</taxon>
        <taxon>Anaplasmataceae</taxon>
        <taxon>Wolbachieae</taxon>
        <taxon>Wolbachia</taxon>
    </lineage>
</organism>